<dbReference type="KEGG" id="dli:dnl_47020"/>
<dbReference type="AlphaFoldDB" id="A0A975BBE2"/>
<reference evidence="1" key="1">
    <citation type="journal article" date="2021" name="Microb. Physiol.">
        <title>Proteogenomic Insights into the Physiology of Marine, Sulfate-Reducing, Filamentous Desulfonema limicola and Desulfonema magnum.</title>
        <authorList>
            <person name="Schnaars V."/>
            <person name="Wohlbrand L."/>
            <person name="Scheve S."/>
            <person name="Hinrichs C."/>
            <person name="Reinhardt R."/>
            <person name="Rabus R."/>
        </authorList>
    </citation>
    <scope>NUCLEOTIDE SEQUENCE</scope>
    <source>
        <strain evidence="1">5ac10</strain>
    </source>
</reference>
<dbReference type="EMBL" id="CP061799">
    <property type="protein sequence ID" value="QTA82328.1"/>
    <property type="molecule type" value="Genomic_DNA"/>
</dbReference>
<evidence type="ECO:0000313" key="2">
    <source>
        <dbReference type="Proteomes" id="UP000663720"/>
    </source>
</evidence>
<gene>
    <name evidence="1" type="ORF">dnl_47020</name>
</gene>
<accession>A0A975BBE2</accession>
<dbReference type="Proteomes" id="UP000663720">
    <property type="component" value="Chromosome"/>
</dbReference>
<proteinExistence type="predicted"/>
<organism evidence="1 2">
    <name type="scientific">Desulfonema limicola</name>
    <dbReference type="NCBI Taxonomy" id="45656"/>
    <lineage>
        <taxon>Bacteria</taxon>
        <taxon>Pseudomonadati</taxon>
        <taxon>Thermodesulfobacteriota</taxon>
        <taxon>Desulfobacteria</taxon>
        <taxon>Desulfobacterales</taxon>
        <taxon>Desulfococcaceae</taxon>
        <taxon>Desulfonema</taxon>
    </lineage>
</organism>
<protein>
    <submittedName>
        <fullName evidence="1">Uncharacterized protein</fullName>
    </submittedName>
</protein>
<evidence type="ECO:0000313" key="1">
    <source>
        <dbReference type="EMBL" id="QTA82328.1"/>
    </source>
</evidence>
<sequence>MVKLIDINSLEISKDSFIDKELKDYYSESAGFRLGKYLCINLLTFYVATVIKHLHRYLLN</sequence>
<name>A0A975BBE2_9BACT</name>
<keyword evidence="2" id="KW-1185">Reference proteome</keyword>